<accession>A0A6F8XP34</accession>
<dbReference type="Pfam" id="PF07690">
    <property type="entry name" value="MFS_1"/>
    <property type="match status" value="1"/>
</dbReference>
<name>A0A6F8XP34_9ACTN</name>
<dbReference type="KEGG" id="pfla:Pflav_020040"/>
<feature type="transmembrane region" description="Helical" evidence="8">
    <location>
        <begin position="491"/>
        <end position="511"/>
    </location>
</feature>
<evidence type="ECO:0000259" key="9">
    <source>
        <dbReference type="PROSITE" id="PS50850"/>
    </source>
</evidence>
<dbReference type="CDD" id="cd17321">
    <property type="entry name" value="MFS_MMR_MDR_like"/>
    <property type="match status" value="1"/>
</dbReference>
<dbReference type="RefSeq" id="WP_269474483.1">
    <property type="nucleotide sequence ID" value="NZ_AP022870.1"/>
</dbReference>
<gene>
    <name evidence="10" type="ORF">Pflav_020040</name>
</gene>
<evidence type="ECO:0000256" key="6">
    <source>
        <dbReference type="ARBA" id="ARBA00023136"/>
    </source>
</evidence>
<organism evidence="10 11">
    <name type="scientific">Phytohabitans flavus</name>
    <dbReference type="NCBI Taxonomy" id="1076124"/>
    <lineage>
        <taxon>Bacteria</taxon>
        <taxon>Bacillati</taxon>
        <taxon>Actinomycetota</taxon>
        <taxon>Actinomycetes</taxon>
        <taxon>Micromonosporales</taxon>
        <taxon>Micromonosporaceae</taxon>
    </lineage>
</organism>
<evidence type="ECO:0000256" key="7">
    <source>
        <dbReference type="SAM" id="MobiDB-lite"/>
    </source>
</evidence>
<proteinExistence type="predicted"/>
<feature type="transmembrane region" description="Helical" evidence="8">
    <location>
        <begin position="358"/>
        <end position="376"/>
    </location>
</feature>
<feature type="transmembrane region" description="Helical" evidence="8">
    <location>
        <begin position="80"/>
        <end position="105"/>
    </location>
</feature>
<dbReference type="Gene3D" id="1.20.1250.20">
    <property type="entry name" value="MFS general substrate transporter like domains"/>
    <property type="match status" value="1"/>
</dbReference>
<dbReference type="PANTHER" id="PTHR42718">
    <property type="entry name" value="MAJOR FACILITATOR SUPERFAMILY MULTIDRUG TRANSPORTER MFSC"/>
    <property type="match status" value="1"/>
</dbReference>
<evidence type="ECO:0000256" key="5">
    <source>
        <dbReference type="ARBA" id="ARBA00022989"/>
    </source>
</evidence>
<feature type="transmembrane region" description="Helical" evidence="8">
    <location>
        <begin position="255"/>
        <end position="273"/>
    </location>
</feature>
<evidence type="ECO:0000256" key="2">
    <source>
        <dbReference type="ARBA" id="ARBA00022448"/>
    </source>
</evidence>
<sequence>MVNHARPPLRTGIILALVCSAQFMITLDIAIVNVALPSVQADLGLAQDDLQWVVITYGLVLGGLLLLGGRAGDLLGRRRVLLAGLGIFTLASLSAGLSGSFWQLVASRAGQGLGAALAAPAALAIVAATFAEGPARNRALGIFGAVGGSAASAGVVLSGLLTAGPGWEWIFYLNVPVGAAMVALTVRYIPADPPPSPAREHTAARGVTGAVAARRPRLPDPGGGPLHLPETETANQPRLPDPGGAGRKGRGRADIPGAVTITAGLMAIVYAINKGVDRGWTSATTLGFLAAGVAALALFVLVAHRARQPLVPLSMFRRRTLNAANLVAALVFASFFATIFQASLFMQQVLGYSALRTGFAYLAIAATAVVAAAGPAPRLIARLGPGWTIALGQAASAAGLLWLAQAPVDAGYWGGLFGGFLLTGAGLGLSQVGVQVAAFIGIPTEVSGLAGGMVETAREIGGALGTAVVASVAISVAAGSGPAALTDGFRSGSYVAASFNIACTLAAALLLRQVPATPGADAAAVSAATLAETRTAP</sequence>
<reference evidence="10 11" key="2">
    <citation type="submission" date="2020-03" db="EMBL/GenBank/DDBJ databases">
        <authorList>
            <person name="Ichikawa N."/>
            <person name="Kimura A."/>
            <person name="Kitahashi Y."/>
            <person name="Uohara A."/>
        </authorList>
    </citation>
    <scope>NUCLEOTIDE SEQUENCE [LARGE SCALE GENOMIC DNA]</scope>
    <source>
        <strain evidence="10 11">NBRC 107702</strain>
    </source>
</reference>
<keyword evidence="5 8" id="KW-1133">Transmembrane helix</keyword>
<feature type="transmembrane region" description="Helical" evidence="8">
    <location>
        <begin position="463"/>
        <end position="485"/>
    </location>
</feature>
<feature type="transmembrane region" description="Helical" evidence="8">
    <location>
        <begin position="416"/>
        <end position="442"/>
    </location>
</feature>
<keyword evidence="4 8" id="KW-0812">Transmembrane</keyword>
<feature type="transmembrane region" description="Helical" evidence="8">
    <location>
        <begin position="111"/>
        <end position="130"/>
    </location>
</feature>
<comment type="subcellular location">
    <subcellularLocation>
        <location evidence="1">Cell membrane</location>
        <topology evidence="1">Multi-pass membrane protein</topology>
    </subcellularLocation>
</comment>
<feature type="transmembrane region" description="Helical" evidence="8">
    <location>
        <begin position="323"/>
        <end position="346"/>
    </location>
</feature>
<feature type="transmembrane region" description="Helical" evidence="8">
    <location>
        <begin position="279"/>
        <end position="302"/>
    </location>
</feature>
<dbReference type="InterPro" id="IPR011701">
    <property type="entry name" value="MFS"/>
</dbReference>
<feature type="region of interest" description="Disordered" evidence="7">
    <location>
        <begin position="212"/>
        <end position="253"/>
    </location>
</feature>
<evidence type="ECO:0000256" key="8">
    <source>
        <dbReference type="SAM" id="Phobius"/>
    </source>
</evidence>
<dbReference type="PANTHER" id="PTHR42718:SF46">
    <property type="entry name" value="BLR6921 PROTEIN"/>
    <property type="match status" value="1"/>
</dbReference>
<dbReference type="EMBL" id="AP022870">
    <property type="protein sequence ID" value="BCB75594.1"/>
    <property type="molecule type" value="Genomic_DNA"/>
</dbReference>
<keyword evidence="6 8" id="KW-0472">Membrane</keyword>
<evidence type="ECO:0000313" key="11">
    <source>
        <dbReference type="Proteomes" id="UP000502508"/>
    </source>
</evidence>
<dbReference type="Proteomes" id="UP000502508">
    <property type="component" value="Chromosome"/>
</dbReference>
<dbReference type="GO" id="GO:0022857">
    <property type="term" value="F:transmembrane transporter activity"/>
    <property type="evidence" value="ECO:0007669"/>
    <property type="project" value="InterPro"/>
</dbReference>
<dbReference type="PROSITE" id="PS50850">
    <property type="entry name" value="MFS"/>
    <property type="match status" value="1"/>
</dbReference>
<dbReference type="AlphaFoldDB" id="A0A6F8XP34"/>
<dbReference type="InterPro" id="IPR036259">
    <property type="entry name" value="MFS_trans_sf"/>
</dbReference>
<feature type="transmembrane region" description="Helical" evidence="8">
    <location>
        <begin position="383"/>
        <end position="404"/>
    </location>
</feature>
<evidence type="ECO:0000256" key="3">
    <source>
        <dbReference type="ARBA" id="ARBA00022475"/>
    </source>
</evidence>
<dbReference type="InterPro" id="IPR020846">
    <property type="entry name" value="MFS_dom"/>
</dbReference>
<keyword evidence="11" id="KW-1185">Reference proteome</keyword>
<evidence type="ECO:0000256" key="1">
    <source>
        <dbReference type="ARBA" id="ARBA00004651"/>
    </source>
</evidence>
<feature type="domain" description="Major facilitator superfamily (MFS) profile" evidence="9">
    <location>
        <begin position="14"/>
        <end position="515"/>
    </location>
</feature>
<keyword evidence="2" id="KW-0813">Transport</keyword>
<feature type="transmembrane region" description="Helical" evidence="8">
    <location>
        <begin position="50"/>
        <end position="68"/>
    </location>
</feature>
<dbReference type="GO" id="GO:0005886">
    <property type="term" value="C:plasma membrane"/>
    <property type="evidence" value="ECO:0007669"/>
    <property type="project" value="UniProtKB-SubCell"/>
</dbReference>
<dbReference type="Gene3D" id="1.20.1720.10">
    <property type="entry name" value="Multidrug resistance protein D"/>
    <property type="match status" value="1"/>
</dbReference>
<feature type="transmembrane region" description="Helical" evidence="8">
    <location>
        <begin position="12"/>
        <end position="38"/>
    </location>
</feature>
<protein>
    <submittedName>
        <fullName evidence="10">MFS transporter</fullName>
    </submittedName>
</protein>
<feature type="transmembrane region" description="Helical" evidence="8">
    <location>
        <begin position="142"/>
        <end position="163"/>
    </location>
</feature>
<reference evidence="10 11" key="1">
    <citation type="submission" date="2020-03" db="EMBL/GenBank/DDBJ databases">
        <title>Whole genome shotgun sequence of Phytohabitans flavus NBRC 107702.</title>
        <authorList>
            <person name="Komaki H."/>
            <person name="Tamura T."/>
        </authorList>
    </citation>
    <scope>NUCLEOTIDE SEQUENCE [LARGE SCALE GENOMIC DNA]</scope>
    <source>
        <strain evidence="10 11">NBRC 107702</strain>
    </source>
</reference>
<feature type="transmembrane region" description="Helical" evidence="8">
    <location>
        <begin position="169"/>
        <end position="189"/>
    </location>
</feature>
<dbReference type="SUPFAM" id="SSF103473">
    <property type="entry name" value="MFS general substrate transporter"/>
    <property type="match status" value="2"/>
</dbReference>
<evidence type="ECO:0000256" key="4">
    <source>
        <dbReference type="ARBA" id="ARBA00022692"/>
    </source>
</evidence>
<keyword evidence="3" id="KW-1003">Cell membrane</keyword>
<evidence type="ECO:0000313" key="10">
    <source>
        <dbReference type="EMBL" id="BCB75594.1"/>
    </source>
</evidence>